<dbReference type="AlphaFoldDB" id="A0AAD4QHC7"/>
<dbReference type="InterPro" id="IPR006994">
    <property type="entry name" value="TCF25/Rqc1"/>
</dbReference>
<accession>A0AAD4QHC7</accession>
<name>A0AAD4QHC7_9AGAM</name>
<evidence type="ECO:0000313" key="2">
    <source>
        <dbReference type="EMBL" id="KAH8999479.1"/>
    </source>
</evidence>
<dbReference type="GO" id="GO:1990112">
    <property type="term" value="C:RQC complex"/>
    <property type="evidence" value="ECO:0007669"/>
    <property type="project" value="TreeGrafter"/>
</dbReference>
<evidence type="ECO:0000313" key="3">
    <source>
        <dbReference type="Proteomes" id="UP001201163"/>
    </source>
</evidence>
<dbReference type="Pfam" id="PF04910">
    <property type="entry name" value="Tcf25"/>
    <property type="match status" value="1"/>
</dbReference>
<protein>
    <submittedName>
        <fullName evidence="2">DUF654-domain-containing protein</fullName>
    </submittedName>
</protein>
<organism evidence="2 3">
    <name type="scientific">Lactarius akahatsu</name>
    <dbReference type="NCBI Taxonomy" id="416441"/>
    <lineage>
        <taxon>Eukaryota</taxon>
        <taxon>Fungi</taxon>
        <taxon>Dikarya</taxon>
        <taxon>Basidiomycota</taxon>
        <taxon>Agaricomycotina</taxon>
        <taxon>Agaricomycetes</taxon>
        <taxon>Russulales</taxon>
        <taxon>Russulaceae</taxon>
        <taxon>Lactarius</taxon>
    </lineage>
</organism>
<dbReference type="PANTHER" id="PTHR22684">
    <property type="entry name" value="NULP1-RELATED"/>
    <property type="match status" value="1"/>
</dbReference>
<feature type="compositionally biased region" description="Low complexity" evidence="1">
    <location>
        <begin position="116"/>
        <end position="125"/>
    </location>
</feature>
<feature type="region of interest" description="Disordered" evidence="1">
    <location>
        <begin position="812"/>
        <end position="833"/>
    </location>
</feature>
<dbReference type="GO" id="GO:1990116">
    <property type="term" value="P:ribosome-associated ubiquitin-dependent protein catabolic process"/>
    <property type="evidence" value="ECO:0007669"/>
    <property type="project" value="TreeGrafter"/>
</dbReference>
<proteinExistence type="predicted"/>
<dbReference type="EMBL" id="JAKELL010000004">
    <property type="protein sequence ID" value="KAH8999479.1"/>
    <property type="molecule type" value="Genomic_DNA"/>
</dbReference>
<reference evidence="2" key="1">
    <citation type="submission" date="2022-01" db="EMBL/GenBank/DDBJ databases">
        <title>Comparative genomics reveals a dynamic genome evolution in the ectomycorrhizal milk-cap (Lactarius) mushrooms.</title>
        <authorList>
            <consortium name="DOE Joint Genome Institute"/>
            <person name="Lebreton A."/>
            <person name="Tang N."/>
            <person name="Kuo A."/>
            <person name="LaButti K."/>
            <person name="Drula E."/>
            <person name="Barry K."/>
            <person name="Clum A."/>
            <person name="Lipzen A."/>
            <person name="Mousain D."/>
            <person name="Ng V."/>
            <person name="Wang R."/>
            <person name="Wang X."/>
            <person name="Dai Y."/>
            <person name="Henrissat B."/>
            <person name="Grigoriev I.V."/>
            <person name="Guerin-Laguette A."/>
            <person name="Yu F."/>
            <person name="Martin F.M."/>
        </authorList>
    </citation>
    <scope>NUCLEOTIDE SEQUENCE</scope>
    <source>
        <strain evidence="2">QP</strain>
    </source>
</reference>
<evidence type="ECO:0000256" key="1">
    <source>
        <dbReference type="SAM" id="MobiDB-lite"/>
    </source>
</evidence>
<dbReference type="PANTHER" id="PTHR22684:SF0">
    <property type="entry name" value="RIBOSOME QUALITY CONTROL COMPLEX SUBUNIT TCF25"/>
    <property type="match status" value="1"/>
</dbReference>
<sequence length="833" mass="92392">MPTRLSKRQQRELQELTHVDEIVQTRESSDDEDVRFASTQGQSAFAALLGGDEDREKTEEESAPEGASPKAKKKPKKKKKKGLSTPADVVSPAGESSGLTGSPITIAEAPGFADPSASSPSQGSTSKKEWKALKKQKAKAKRDGNDEFDKALDELSIKYRNMHAPSSATIQGKEFSPHSLQEECSRLLSVSLSHLNPDAEMRKFFGAKVISASKNESGSSSRARRQPTTQRSNLTRPRSTWWPAKLREGLTLRPLTADEVAAKTTLAPWNNSDDRYWTAEYSKRYKGATLAFMQTVLSGDPEGFYAILQHVPWHADTLLQLAELYSHREEHSQAADFIERALFTYERAFVGAFTFTNGLNRLDFDRVENRPFYLALHRHVIDLQRRGIYRTAFEFARLLLSLDPWSDPHGVYLHLDFLAIKSGMHSWLLSFSQLFAPVVSKASGLEGSQSSQMPVIALPGWAYARALALKAEGDDRASQALKQAALDFPSVVPLLADKAEIVLSTEVRSQPAFRIHTRNDSVGESLLHLLSLIYVQRSHGLWKDPNRSSWFAETVTELVRTGQLPSKATSTKGFTQIQNLMGRGGSFELSIYRHVVVLGPSAQTFLHFIPADVITGNNLACDPLPPPGSQSRYNDEFFRGAEDAFATSIHRRRSAAQTQRLLERLIPDPTFRRQLQDFFEAHPRLRQLFPGGVIQFAQHAGNMPEEVLQEFMVNAQIMEDAAAHAALPHGEMPGGLPGANFVQLDFLEVADVEDAGPAPANAREVIPAVDRALPVPRDEEVDDEDEDEDVEEIAPLPIRVLRNLVGRFWGGTNVEEESSDEGSHGETELDGVD</sequence>
<feature type="region of interest" description="Disordered" evidence="1">
    <location>
        <begin position="1"/>
        <end position="146"/>
    </location>
</feature>
<comment type="caution">
    <text evidence="2">The sequence shown here is derived from an EMBL/GenBank/DDBJ whole genome shotgun (WGS) entry which is preliminary data.</text>
</comment>
<feature type="region of interest" description="Disordered" evidence="1">
    <location>
        <begin position="215"/>
        <end position="238"/>
    </location>
</feature>
<feature type="compositionally biased region" description="Basic residues" evidence="1">
    <location>
        <begin position="70"/>
        <end position="82"/>
    </location>
</feature>
<dbReference type="GO" id="GO:0072344">
    <property type="term" value="P:rescue of stalled ribosome"/>
    <property type="evidence" value="ECO:0007669"/>
    <property type="project" value="TreeGrafter"/>
</dbReference>
<feature type="compositionally biased region" description="Basic and acidic residues" evidence="1">
    <location>
        <begin position="9"/>
        <end position="28"/>
    </location>
</feature>
<keyword evidence="3" id="KW-1185">Reference proteome</keyword>
<dbReference type="Proteomes" id="UP001201163">
    <property type="component" value="Unassembled WGS sequence"/>
</dbReference>
<gene>
    <name evidence="2" type="ORF">EDB92DRAFT_1932817</name>
</gene>